<reference evidence="1" key="1">
    <citation type="submission" date="2018-02" db="EMBL/GenBank/DDBJ databases">
        <title>The genomes of Aspergillus section Nigri reveals drivers in fungal speciation.</title>
        <authorList>
            <consortium name="DOE Joint Genome Institute"/>
            <person name="Vesth T.C."/>
            <person name="Nybo J."/>
            <person name="Theobald S."/>
            <person name="Brandl J."/>
            <person name="Frisvad J.C."/>
            <person name="Nielsen K.F."/>
            <person name="Lyhne E.K."/>
            <person name="Kogle M.E."/>
            <person name="Kuo A."/>
            <person name="Riley R."/>
            <person name="Clum A."/>
            <person name="Nolan M."/>
            <person name="Lipzen A."/>
            <person name="Salamov A."/>
            <person name="Henrissat B."/>
            <person name="Wiebenga A."/>
            <person name="De vries R.P."/>
            <person name="Grigoriev I.V."/>
            <person name="Mortensen U.H."/>
            <person name="Andersen M.R."/>
            <person name="Baker S.E."/>
        </authorList>
    </citation>
    <scope>NUCLEOTIDE SEQUENCE</scope>
    <source>
        <strain evidence="1">CBS 121060</strain>
    </source>
</reference>
<sequence>MYCTSLGSLSPHRVQYYTLILVNLLPGWGNLYLVGEHQCGRLAFRLHFIIQPEATDYITQEAEVPVLHNVFFTKKVNTFLYFTLDFIFYFSIPSRT</sequence>
<keyword evidence="2" id="KW-1185">Reference proteome</keyword>
<evidence type="ECO:0000313" key="2">
    <source>
        <dbReference type="Proteomes" id="UP000249661"/>
    </source>
</evidence>
<gene>
    <name evidence="1" type="ORF">BO66DRAFT_140045</name>
</gene>
<dbReference type="EMBL" id="KZ824971">
    <property type="protein sequence ID" value="RAH67832.1"/>
    <property type="molecule type" value="Genomic_DNA"/>
</dbReference>
<dbReference type="Proteomes" id="UP000249661">
    <property type="component" value="Unassembled WGS sequence"/>
</dbReference>
<name>A0ACD1H253_9EURO</name>
<evidence type="ECO:0000313" key="1">
    <source>
        <dbReference type="EMBL" id="RAH67832.1"/>
    </source>
</evidence>
<proteinExistence type="predicted"/>
<protein>
    <submittedName>
        <fullName evidence="1">Uncharacterized protein</fullName>
    </submittedName>
</protein>
<organism evidence="1 2">
    <name type="scientific">Aspergillus aculeatinus CBS 121060</name>
    <dbReference type="NCBI Taxonomy" id="1448322"/>
    <lineage>
        <taxon>Eukaryota</taxon>
        <taxon>Fungi</taxon>
        <taxon>Dikarya</taxon>
        <taxon>Ascomycota</taxon>
        <taxon>Pezizomycotina</taxon>
        <taxon>Eurotiomycetes</taxon>
        <taxon>Eurotiomycetidae</taxon>
        <taxon>Eurotiales</taxon>
        <taxon>Aspergillaceae</taxon>
        <taxon>Aspergillus</taxon>
        <taxon>Aspergillus subgen. Circumdati</taxon>
    </lineage>
</organism>
<accession>A0ACD1H253</accession>